<feature type="domain" description="Ubiquitin-like" evidence="17">
    <location>
        <begin position="281"/>
        <end position="353"/>
    </location>
</feature>
<evidence type="ECO:0000256" key="1">
    <source>
        <dbReference type="ARBA" id="ARBA00001946"/>
    </source>
</evidence>
<reference evidence="19 20" key="1">
    <citation type="submission" date="2024-02" db="EMBL/GenBank/DDBJ databases">
        <authorList>
            <person name="Daric V."/>
            <person name="Darras S."/>
        </authorList>
    </citation>
    <scope>NUCLEOTIDE SEQUENCE [LARGE SCALE GENOMIC DNA]</scope>
</reference>
<evidence type="ECO:0000259" key="17">
    <source>
        <dbReference type="PROSITE" id="PS50053"/>
    </source>
</evidence>
<feature type="domain" description="FCP1 homology" evidence="18">
    <location>
        <begin position="412"/>
        <end position="573"/>
    </location>
</feature>
<dbReference type="CDD" id="cd01813">
    <property type="entry name" value="Ubl_UBLCP1"/>
    <property type="match status" value="1"/>
</dbReference>
<dbReference type="InterPro" id="IPR023214">
    <property type="entry name" value="HAD_sf"/>
</dbReference>
<dbReference type="SUPFAM" id="SSF56784">
    <property type="entry name" value="HAD-like"/>
    <property type="match status" value="1"/>
</dbReference>
<dbReference type="PROSITE" id="PS50969">
    <property type="entry name" value="FCP1"/>
    <property type="match status" value="1"/>
</dbReference>
<evidence type="ECO:0000313" key="20">
    <source>
        <dbReference type="Proteomes" id="UP001642483"/>
    </source>
</evidence>
<dbReference type="Gene3D" id="3.40.50.1000">
    <property type="entry name" value="HAD superfamily/HAD-like"/>
    <property type="match status" value="1"/>
</dbReference>
<name>A0ABP0H2X4_CLALP</name>
<dbReference type="Pfam" id="PF00240">
    <property type="entry name" value="ubiquitin"/>
    <property type="match status" value="1"/>
</dbReference>
<keyword evidence="12" id="KW-0539">Nucleus</keyword>
<evidence type="ECO:0000256" key="2">
    <source>
        <dbReference type="ARBA" id="ARBA00004123"/>
    </source>
</evidence>
<proteinExistence type="predicted"/>
<comment type="catalytic activity">
    <reaction evidence="15">
        <text>O-phospho-L-threonyl-[protein] + H2O = L-threonyl-[protein] + phosphate</text>
        <dbReference type="Rhea" id="RHEA:47004"/>
        <dbReference type="Rhea" id="RHEA-COMP:11060"/>
        <dbReference type="Rhea" id="RHEA-COMP:11605"/>
        <dbReference type="ChEBI" id="CHEBI:15377"/>
        <dbReference type="ChEBI" id="CHEBI:30013"/>
        <dbReference type="ChEBI" id="CHEBI:43474"/>
        <dbReference type="ChEBI" id="CHEBI:61977"/>
        <dbReference type="EC" id="3.1.3.16"/>
    </reaction>
</comment>
<dbReference type="Gene3D" id="3.10.20.90">
    <property type="entry name" value="Phosphatidylinositol 3-kinase Catalytic Subunit, Chain A, domain 1"/>
    <property type="match status" value="1"/>
</dbReference>
<evidence type="ECO:0000256" key="7">
    <source>
        <dbReference type="ARBA" id="ARBA00022723"/>
    </source>
</evidence>
<keyword evidence="6" id="KW-0963">Cytoplasm</keyword>
<comment type="catalytic activity">
    <reaction evidence="14">
        <text>O-phospho-L-seryl-[protein] + H2O = L-seryl-[protein] + phosphate</text>
        <dbReference type="Rhea" id="RHEA:20629"/>
        <dbReference type="Rhea" id="RHEA-COMP:9863"/>
        <dbReference type="Rhea" id="RHEA-COMP:11604"/>
        <dbReference type="ChEBI" id="CHEBI:15377"/>
        <dbReference type="ChEBI" id="CHEBI:29999"/>
        <dbReference type="ChEBI" id="CHEBI:43474"/>
        <dbReference type="ChEBI" id="CHEBI:83421"/>
        <dbReference type="EC" id="3.1.3.16"/>
    </reaction>
</comment>
<evidence type="ECO:0000256" key="14">
    <source>
        <dbReference type="ARBA" id="ARBA00047761"/>
    </source>
</evidence>
<keyword evidence="11 16" id="KW-0175">Coiled coil</keyword>
<comment type="subcellular location">
    <subcellularLocation>
        <location evidence="3">Cytoplasm</location>
    </subcellularLocation>
    <subcellularLocation>
        <location evidence="2">Nucleus</location>
    </subcellularLocation>
</comment>
<dbReference type="InterPro" id="IPR000626">
    <property type="entry name" value="Ubiquitin-like_dom"/>
</dbReference>
<evidence type="ECO:0000256" key="15">
    <source>
        <dbReference type="ARBA" id="ARBA00048336"/>
    </source>
</evidence>
<dbReference type="InterPro" id="IPR022008">
    <property type="entry name" value="EABR"/>
</dbReference>
<organism evidence="19 20">
    <name type="scientific">Clavelina lepadiformis</name>
    <name type="common">Light-bulb sea squirt</name>
    <name type="synonym">Ascidia lepadiformis</name>
    <dbReference type="NCBI Taxonomy" id="159417"/>
    <lineage>
        <taxon>Eukaryota</taxon>
        <taxon>Metazoa</taxon>
        <taxon>Chordata</taxon>
        <taxon>Tunicata</taxon>
        <taxon>Ascidiacea</taxon>
        <taxon>Aplousobranchia</taxon>
        <taxon>Clavelinidae</taxon>
        <taxon>Clavelina</taxon>
    </lineage>
</organism>
<dbReference type="Gene3D" id="1.20.5.1180">
    <property type="entry name" value="Geminin coiled-coil domain"/>
    <property type="match status" value="1"/>
</dbReference>
<evidence type="ECO:0000256" key="10">
    <source>
        <dbReference type="ARBA" id="ARBA00022912"/>
    </source>
</evidence>
<dbReference type="SMART" id="SM00213">
    <property type="entry name" value="UBQ"/>
    <property type="match status" value="1"/>
</dbReference>
<dbReference type="EMBL" id="CAWYQH010000174">
    <property type="protein sequence ID" value="CAK8698334.1"/>
    <property type="molecule type" value="Genomic_DNA"/>
</dbReference>
<keyword evidence="8" id="KW-0378">Hydrolase</keyword>
<protein>
    <recommendedName>
        <fullName evidence="5">Ubiquitin-like domain-containing CTD phosphatase 1</fullName>
        <ecNumber evidence="4">3.1.3.16</ecNumber>
    </recommendedName>
    <alternativeName>
        <fullName evidence="13">Nuclear proteasome inhibitor UBLCP1</fullName>
    </alternativeName>
</protein>
<evidence type="ECO:0000256" key="9">
    <source>
        <dbReference type="ARBA" id="ARBA00022842"/>
    </source>
</evidence>
<evidence type="ECO:0000256" key="6">
    <source>
        <dbReference type="ARBA" id="ARBA00022490"/>
    </source>
</evidence>
<evidence type="ECO:0000256" key="11">
    <source>
        <dbReference type="ARBA" id="ARBA00023054"/>
    </source>
</evidence>
<keyword evidence="9" id="KW-0460">Magnesium</keyword>
<dbReference type="Pfam" id="PF03031">
    <property type="entry name" value="NIF"/>
    <property type="match status" value="1"/>
</dbReference>
<evidence type="ECO:0000256" key="12">
    <source>
        <dbReference type="ARBA" id="ARBA00023242"/>
    </source>
</evidence>
<dbReference type="InterPro" id="IPR029071">
    <property type="entry name" value="Ubiquitin-like_domsf"/>
</dbReference>
<dbReference type="InterPro" id="IPR051658">
    <property type="entry name" value="UBLCP1"/>
</dbReference>
<dbReference type="Proteomes" id="UP001642483">
    <property type="component" value="Unassembled WGS sequence"/>
</dbReference>
<dbReference type="PANTHER" id="PTHR48493">
    <property type="entry name" value="UBIQUITIN-LIKE DOMAIN-CONTAINING CTD PHOSPHATASE 1"/>
    <property type="match status" value="1"/>
</dbReference>
<dbReference type="PROSITE" id="PS50053">
    <property type="entry name" value="UBIQUITIN_2"/>
    <property type="match status" value="1"/>
</dbReference>
<dbReference type="PANTHER" id="PTHR48493:SF1">
    <property type="entry name" value="UBIQUITIN-LIKE DOMAIN-CONTAINING CTD PHOSPHATASE 1"/>
    <property type="match status" value="1"/>
</dbReference>
<feature type="coiled-coil region" evidence="16">
    <location>
        <begin position="48"/>
        <end position="75"/>
    </location>
</feature>
<evidence type="ECO:0000256" key="5">
    <source>
        <dbReference type="ARBA" id="ARBA00014187"/>
    </source>
</evidence>
<evidence type="ECO:0000256" key="8">
    <source>
        <dbReference type="ARBA" id="ARBA00022801"/>
    </source>
</evidence>
<gene>
    <name evidence="19" type="ORF">CVLEPA_LOCUS31775</name>
</gene>
<evidence type="ECO:0000256" key="13">
    <source>
        <dbReference type="ARBA" id="ARBA00032039"/>
    </source>
</evidence>
<dbReference type="SMART" id="SM00577">
    <property type="entry name" value="CPDc"/>
    <property type="match status" value="1"/>
</dbReference>
<keyword evidence="10" id="KW-0904">Protein phosphatase</keyword>
<dbReference type="EC" id="3.1.3.16" evidence="4"/>
<accession>A0ABP0H2X4</accession>
<evidence type="ECO:0000313" key="19">
    <source>
        <dbReference type="EMBL" id="CAK8698334.1"/>
    </source>
</evidence>
<evidence type="ECO:0000256" key="3">
    <source>
        <dbReference type="ARBA" id="ARBA00004496"/>
    </source>
</evidence>
<dbReference type="Pfam" id="PF12180">
    <property type="entry name" value="EABR"/>
    <property type="match status" value="1"/>
</dbReference>
<comment type="cofactor">
    <cofactor evidence="1">
        <name>Mg(2+)</name>
        <dbReference type="ChEBI" id="CHEBI:18420"/>
    </cofactor>
</comment>
<dbReference type="InterPro" id="IPR036412">
    <property type="entry name" value="HAD-like_sf"/>
</dbReference>
<evidence type="ECO:0000259" key="18">
    <source>
        <dbReference type="PROSITE" id="PS50969"/>
    </source>
</evidence>
<dbReference type="NCBIfam" id="TIGR02245">
    <property type="entry name" value="HAD_IIID1"/>
    <property type="match status" value="1"/>
</dbReference>
<dbReference type="InterPro" id="IPR004274">
    <property type="entry name" value="FCP1_dom"/>
</dbReference>
<evidence type="ECO:0000256" key="4">
    <source>
        <dbReference type="ARBA" id="ARBA00013081"/>
    </source>
</evidence>
<dbReference type="SUPFAM" id="SSF54236">
    <property type="entry name" value="Ubiquitin-like"/>
    <property type="match status" value="1"/>
</dbReference>
<evidence type="ECO:0000256" key="16">
    <source>
        <dbReference type="SAM" id="Coils"/>
    </source>
</evidence>
<keyword evidence="7" id="KW-0479">Metal-binding</keyword>
<comment type="caution">
    <text evidence="19">The sequence shown here is derived from an EMBL/GenBank/DDBJ whole genome shotgun (WGS) entry which is preliminary data.</text>
</comment>
<dbReference type="InterPro" id="IPR011943">
    <property type="entry name" value="HAD-SF_hydro_IIID"/>
</dbReference>
<sequence length="600" mass="70363">MSLSRRGSLNKACPGSNENITELKTQLKDALEKNSRWQAYNCQREEYVKNLLAKYNQTRTELQSTRNKLEKITSNPDQLAAEQRRYFDKLLVEARLELENQRNETLHANTQLSIIKEKYENDIRNLENAIENWRHKYGKICVRLATLNAKNDESNHKSNTQQRISGNRNLKVQFYEDDELKKVVVENELNIIKEKVEELQRKVDHRDTKAFRRSFDNLRREEVQSSKLRVHTVNKNQTSDKATKNSQALFQNCVSDTIPEHKSSKPKSVESKQYIRMNSSFTITVKWNGKNYDLDSIDTDLIVEDLKRLIENITGVRPERQKLLNLKAKGKPLTDSLKLCETNIKPKMKIMMMGTVEEDLKDVLEPPTDIGEVVNDFDIDDDVEIKLENREEHLAKIDKRIQSYEMKKLNEPRHGKKLLVLDVDYTLFDHRSNAEKASELMRPYLHEFLTNAYESYDIVIWSATSMKWIEVKMKELGVTTNPNYKICFFMDHGAMITVHTPTYGVVDTKPLKVIWGKYPDLYSADNTVMFDDLRRNFLMNPQSGLKIKPFKNAHINRESDCELRKLSQYLSDIADLESFKLLNHKHWEHFRRKKAKSLQD</sequence>
<feature type="coiled-coil region" evidence="16">
    <location>
        <begin position="109"/>
        <end position="136"/>
    </location>
</feature>
<keyword evidence="20" id="KW-1185">Reference proteome</keyword>